<feature type="compositionally biased region" description="Acidic residues" evidence="2">
    <location>
        <begin position="221"/>
        <end position="243"/>
    </location>
</feature>
<proteinExistence type="predicted"/>
<feature type="compositionally biased region" description="Acidic residues" evidence="2">
    <location>
        <begin position="265"/>
        <end position="281"/>
    </location>
</feature>
<dbReference type="EMBL" id="KK120968">
    <property type="protein sequence ID" value="KFM79463.1"/>
    <property type="molecule type" value="Genomic_DNA"/>
</dbReference>
<evidence type="ECO:0000313" key="6">
    <source>
        <dbReference type="Proteomes" id="UP000054359"/>
    </source>
</evidence>
<dbReference type="GO" id="GO:0070822">
    <property type="term" value="C:Sin3-type complex"/>
    <property type="evidence" value="ECO:0007669"/>
    <property type="project" value="TreeGrafter"/>
</dbReference>
<dbReference type="Pfam" id="PF08295">
    <property type="entry name" value="Sin3_corepress"/>
    <property type="match status" value="1"/>
</dbReference>
<dbReference type="PANTHER" id="PTHR12346">
    <property type="entry name" value="SIN3B-RELATED"/>
    <property type="match status" value="1"/>
</dbReference>
<dbReference type="Pfam" id="PF16879">
    <property type="entry name" value="Sin3a_C"/>
    <property type="match status" value="1"/>
</dbReference>
<dbReference type="OMA" id="NAWHRIW"/>
<reference evidence="5 6" key="1">
    <citation type="submission" date="2013-11" db="EMBL/GenBank/DDBJ databases">
        <title>Genome sequencing of Stegodyphus mimosarum.</title>
        <authorList>
            <person name="Bechsgaard J."/>
        </authorList>
    </citation>
    <scope>NUCLEOTIDE SEQUENCE [LARGE SCALE GENOMIC DNA]</scope>
</reference>
<feature type="compositionally biased region" description="Polar residues" evidence="2">
    <location>
        <begin position="787"/>
        <end position="799"/>
    </location>
</feature>
<dbReference type="AlphaFoldDB" id="A0A087UQ24"/>
<dbReference type="PANTHER" id="PTHR12346:SF0">
    <property type="entry name" value="SIN3A, ISOFORM G"/>
    <property type="match status" value="1"/>
</dbReference>
<dbReference type="Proteomes" id="UP000054359">
    <property type="component" value="Unassembled WGS sequence"/>
</dbReference>
<evidence type="ECO:0000256" key="1">
    <source>
        <dbReference type="ARBA" id="ARBA00022491"/>
    </source>
</evidence>
<dbReference type="InterPro" id="IPR039774">
    <property type="entry name" value="Sin3-like"/>
</dbReference>
<evidence type="ECO:0000259" key="3">
    <source>
        <dbReference type="Pfam" id="PF08295"/>
    </source>
</evidence>
<organism evidence="5 6">
    <name type="scientific">Stegodyphus mimosarum</name>
    <name type="common">African social velvet spider</name>
    <dbReference type="NCBI Taxonomy" id="407821"/>
    <lineage>
        <taxon>Eukaryota</taxon>
        <taxon>Metazoa</taxon>
        <taxon>Ecdysozoa</taxon>
        <taxon>Arthropoda</taxon>
        <taxon>Chelicerata</taxon>
        <taxon>Arachnida</taxon>
        <taxon>Araneae</taxon>
        <taxon>Araneomorphae</taxon>
        <taxon>Entelegynae</taxon>
        <taxon>Eresoidea</taxon>
        <taxon>Eresidae</taxon>
        <taxon>Stegodyphus</taxon>
    </lineage>
</organism>
<feature type="region of interest" description="Disordered" evidence="2">
    <location>
        <begin position="787"/>
        <end position="816"/>
    </location>
</feature>
<feature type="domain" description="Sin3 C-terminal" evidence="4">
    <location>
        <begin position="311"/>
        <end position="544"/>
    </location>
</feature>
<name>A0A087UQ24_STEMI</name>
<sequence>MIYRCEDERFELDMAIRTNACTIQVLENVQKKINKMSAEEKSMFSLDDTLGGTSTVLHQKALHRLYGDKTDELVEGLKRNPVVAVPIILKRLKGKDEEWKEKQRQFNAIWREQIDNYYLKSLDHQGINFKQNDSKSFRSKSLLNEMEMVYAEKKENGGANSSAPHFMLDFKEKCIFPDAINLICQYLKKLPGIFRDDRRRIEHVARFFIPDFFGFPRITVPEDEMEDEEEGDEPEEEMDAANEGDERSGHTSPSGSGVFLRDEGSSDQDESNSVEENELSDEMDKNSFIEESDVFDKMDPLQTTNLPFSLFFVSKNWYVFFRQFHILCERLARLLHESTRKDVSTFKRTEEDGSEQDMDTDYKPSYTELINKLSQLLSGSLDYAQFEDEARSLFGIHAFVSFTMDKLILNIVRQLQQIVTDDICKQCTAFFFQHTKAVAVGGFTSPLETLNMDLDYLKKVEKILGEDKCFKILWHKKDHILTIELMEYDTEDNVVDPCEAEKWSNYLDTYVTEENVSEEILALEQGLPVFLPRNLRKQQEYWKRKVMYVENLWKNRYSSKFLKNNPPLFSRKRKAEFASIKQSHSASKVKNENVDISSTDAKESSIEYCENSNQNIPENQEILQENVDLNDSHDSAMKKIEDIVEENIRTITLALEAVNDCVASNINDNLDDSINEVNSVEMVQETSVLDLNNEITTECFYGDESAINEIGLNKDETVSMQIESKFSSLNACIDVESSKDVLNRAKEITSAEFKSELSNKTCHVGEDDPDCQIEMTIETPSHVIDTITVSDSPEESNAVSDSDSKGKKRSRGRETLMNKQIRIKNEKHAARQKGGRKMSDYAIRTRKNRIYQDYVKRRIKKNTLKSAHSNAHREKKSKQITRKSEEFDDVTFDYAYFSELSDEDKCQYLAMKYVIVQDDTEGAFKKDSYKVYFVQCCDTYVYRRDCLCRAKQIHKKISEIKTSNFNAWHRIWLDRYVTPAMLKFCSDWLLRSDPEKYKLVCLTISDCTKPPYIPYSKYKVRYYKTEQ</sequence>
<dbReference type="GO" id="GO:0003714">
    <property type="term" value="F:transcription corepressor activity"/>
    <property type="evidence" value="ECO:0007669"/>
    <property type="project" value="InterPro"/>
</dbReference>
<evidence type="ECO:0000259" key="4">
    <source>
        <dbReference type="Pfam" id="PF16879"/>
    </source>
</evidence>
<feature type="domain" description="Histone deacetylase interacting" evidence="3">
    <location>
        <begin position="2"/>
        <end position="40"/>
    </location>
</feature>
<dbReference type="OrthoDB" id="6431615at2759"/>
<protein>
    <submittedName>
        <fullName evidence="5">Paired amphipathic helix protein Sin3b</fullName>
    </submittedName>
</protein>
<keyword evidence="6" id="KW-1185">Reference proteome</keyword>
<dbReference type="STRING" id="407821.A0A087UQ24"/>
<gene>
    <name evidence="5" type="ORF">X975_02357</name>
</gene>
<feature type="region of interest" description="Disordered" evidence="2">
    <location>
        <begin position="219"/>
        <end position="285"/>
    </location>
</feature>
<dbReference type="GO" id="GO:0000122">
    <property type="term" value="P:negative regulation of transcription by RNA polymerase II"/>
    <property type="evidence" value="ECO:0007669"/>
    <property type="project" value="TreeGrafter"/>
</dbReference>
<feature type="non-terminal residue" evidence="5">
    <location>
        <position position="1027"/>
    </location>
</feature>
<evidence type="ECO:0000313" key="5">
    <source>
        <dbReference type="EMBL" id="KFM79463.1"/>
    </source>
</evidence>
<dbReference type="InterPro" id="IPR031693">
    <property type="entry name" value="Sin3_C"/>
</dbReference>
<keyword evidence="1" id="KW-0678">Repressor</keyword>
<dbReference type="InterPro" id="IPR013194">
    <property type="entry name" value="HDAC_interact_dom"/>
</dbReference>
<evidence type="ECO:0000256" key="2">
    <source>
        <dbReference type="SAM" id="MobiDB-lite"/>
    </source>
</evidence>
<accession>A0A087UQ24</accession>